<keyword evidence="3" id="KW-1185">Reference proteome</keyword>
<evidence type="ECO:0000313" key="2">
    <source>
        <dbReference type="EMBL" id="KIJ25006.1"/>
    </source>
</evidence>
<evidence type="ECO:0000256" key="1">
    <source>
        <dbReference type="SAM" id="MobiDB-lite"/>
    </source>
</evidence>
<name>A0A0C9UHZ6_SPHS4</name>
<evidence type="ECO:0000313" key="3">
    <source>
        <dbReference type="Proteomes" id="UP000054279"/>
    </source>
</evidence>
<gene>
    <name evidence="2" type="ORF">M422DRAFT_274113</name>
</gene>
<proteinExistence type="predicted"/>
<dbReference type="EMBL" id="KN837441">
    <property type="protein sequence ID" value="KIJ25006.1"/>
    <property type="molecule type" value="Genomic_DNA"/>
</dbReference>
<dbReference type="HOGENOM" id="CLU_143029_0_0_1"/>
<dbReference type="AlphaFoldDB" id="A0A0C9UHZ6"/>
<organism evidence="2 3">
    <name type="scientific">Sphaerobolus stellatus (strain SS14)</name>
    <dbReference type="NCBI Taxonomy" id="990650"/>
    <lineage>
        <taxon>Eukaryota</taxon>
        <taxon>Fungi</taxon>
        <taxon>Dikarya</taxon>
        <taxon>Basidiomycota</taxon>
        <taxon>Agaricomycotina</taxon>
        <taxon>Agaricomycetes</taxon>
        <taxon>Phallomycetidae</taxon>
        <taxon>Geastrales</taxon>
        <taxon>Sphaerobolaceae</taxon>
        <taxon>Sphaerobolus</taxon>
    </lineage>
</organism>
<reference evidence="2 3" key="1">
    <citation type="submission" date="2014-06" db="EMBL/GenBank/DDBJ databases">
        <title>Evolutionary Origins and Diversification of the Mycorrhizal Mutualists.</title>
        <authorList>
            <consortium name="DOE Joint Genome Institute"/>
            <consortium name="Mycorrhizal Genomics Consortium"/>
            <person name="Kohler A."/>
            <person name="Kuo A."/>
            <person name="Nagy L.G."/>
            <person name="Floudas D."/>
            <person name="Copeland A."/>
            <person name="Barry K.W."/>
            <person name="Cichocki N."/>
            <person name="Veneault-Fourrey C."/>
            <person name="LaButti K."/>
            <person name="Lindquist E.A."/>
            <person name="Lipzen A."/>
            <person name="Lundell T."/>
            <person name="Morin E."/>
            <person name="Murat C."/>
            <person name="Riley R."/>
            <person name="Ohm R."/>
            <person name="Sun H."/>
            <person name="Tunlid A."/>
            <person name="Henrissat B."/>
            <person name="Grigoriev I.V."/>
            <person name="Hibbett D.S."/>
            <person name="Martin F."/>
        </authorList>
    </citation>
    <scope>NUCLEOTIDE SEQUENCE [LARGE SCALE GENOMIC DNA]</scope>
    <source>
        <strain evidence="2 3">SS14</strain>
    </source>
</reference>
<feature type="compositionally biased region" description="Polar residues" evidence="1">
    <location>
        <begin position="1"/>
        <end position="11"/>
    </location>
</feature>
<sequence>MNEQTGYSLTGRQRRQRWDEEVVMDEQTDEGKDEMRQWSWTSRLGTHWLEGREGKDEMRKWSWMSRQGTHILEGREDKDEMRKWS</sequence>
<feature type="region of interest" description="Disordered" evidence="1">
    <location>
        <begin position="1"/>
        <end position="34"/>
    </location>
</feature>
<accession>A0A0C9UHZ6</accession>
<dbReference type="Proteomes" id="UP000054279">
    <property type="component" value="Unassembled WGS sequence"/>
</dbReference>
<protein>
    <submittedName>
        <fullName evidence="2">Uncharacterized protein</fullName>
    </submittedName>
</protein>